<reference evidence="6" key="1">
    <citation type="journal article" date="2019" name="Int. J. Syst. Evol. Microbiol.">
        <title>The Global Catalogue of Microorganisms (GCM) 10K type strain sequencing project: providing services to taxonomists for standard genome sequencing and annotation.</title>
        <authorList>
            <consortium name="The Broad Institute Genomics Platform"/>
            <consortium name="The Broad Institute Genome Sequencing Center for Infectious Disease"/>
            <person name="Wu L."/>
            <person name="Ma J."/>
        </authorList>
    </citation>
    <scope>NUCLEOTIDE SEQUENCE [LARGE SCALE GENOMIC DNA]</scope>
    <source>
        <strain evidence="6">CGMCC 1.12922</strain>
    </source>
</reference>
<dbReference type="PROSITE" id="PS50893">
    <property type="entry name" value="ABC_TRANSPORTER_2"/>
    <property type="match status" value="1"/>
</dbReference>
<dbReference type="PROSITE" id="PS00211">
    <property type="entry name" value="ABC_TRANSPORTER_1"/>
    <property type="match status" value="1"/>
</dbReference>
<dbReference type="Gene3D" id="3.40.50.300">
    <property type="entry name" value="P-loop containing nucleotide triphosphate hydrolases"/>
    <property type="match status" value="1"/>
</dbReference>
<evidence type="ECO:0000259" key="4">
    <source>
        <dbReference type="PROSITE" id="PS50893"/>
    </source>
</evidence>
<gene>
    <name evidence="5" type="ORF">GCM10011358_06650</name>
</gene>
<evidence type="ECO:0000313" key="6">
    <source>
        <dbReference type="Proteomes" id="UP000617355"/>
    </source>
</evidence>
<protein>
    <recommendedName>
        <fullName evidence="4">ABC transporter domain-containing protein</fullName>
    </recommendedName>
</protein>
<evidence type="ECO:0000313" key="5">
    <source>
        <dbReference type="EMBL" id="GGD24862.1"/>
    </source>
</evidence>
<dbReference type="RefSeq" id="WP_188526175.1">
    <property type="nucleotide sequence ID" value="NZ_BMGI01000001.1"/>
</dbReference>
<name>A0ABQ1QEF7_9RHOB</name>
<dbReference type="InterPro" id="IPR017871">
    <property type="entry name" value="ABC_transporter-like_CS"/>
</dbReference>
<dbReference type="InterPro" id="IPR050093">
    <property type="entry name" value="ABC_SmlMolc_Importer"/>
</dbReference>
<proteinExistence type="predicted"/>
<evidence type="ECO:0000256" key="3">
    <source>
        <dbReference type="ARBA" id="ARBA00022840"/>
    </source>
</evidence>
<organism evidence="5 6">
    <name type="scientific">Sinisalibacter lacisalsi</name>
    <dbReference type="NCBI Taxonomy" id="1526570"/>
    <lineage>
        <taxon>Bacteria</taxon>
        <taxon>Pseudomonadati</taxon>
        <taxon>Pseudomonadota</taxon>
        <taxon>Alphaproteobacteria</taxon>
        <taxon>Rhodobacterales</taxon>
        <taxon>Roseobacteraceae</taxon>
        <taxon>Sinisalibacter</taxon>
    </lineage>
</organism>
<dbReference type="Proteomes" id="UP000617355">
    <property type="component" value="Unassembled WGS sequence"/>
</dbReference>
<comment type="caution">
    <text evidence="5">The sequence shown here is derived from an EMBL/GenBank/DDBJ whole genome shotgun (WGS) entry which is preliminary data.</text>
</comment>
<keyword evidence="1" id="KW-0813">Transport</keyword>
<evidence type="ECO:0000256" key="2">
    <source>
        <dbReference type="ARBA" id="ARBA00022741"/>
    </source>
</evidence>
<dbReference type="InterPro" id="IPR003439">
    <property type="entry name" value="ABC_transporter-like_ATP-bd"/>
</dbReference>
<keyword evidence="3" id="KW-0067">ATP-binding</keyword>
<dbReference type="InterPro" id="IPR027417">
    <property type="entry name" value="P-loop_NTPase"/>
</dbReference>
<keyword evidence="6" id="KW-1185">Reference proteome</keyword>
<dbReference type="EMBL" id="BMGI01000001">
    <property type="protein sequence ID" value="GGD24862.1"/>
    <property type="molecule type" value="Genomic_DNA"/>
</dbReference>
<feature type="domain" description="ABC transporter" evidence="4">
    <location>
        <begin position="14"/>
        <end position="228"/>
    </location>
</feature>
<dbReference type="Pfam" id="PF00005">
    <property type="entry name" value="ABC_tran"/>
    <property type="match status" value="1"/>
</dbReference>
<sequence length="228" mass="23780">MKPDVTPSQPPASVEADGLTKRFGDRVVLDEVRFSLMPGCVTALTGRSGEGKTTLLRLIAGLEEPDSGSIVIAGRVASRGSRALLAPHERGIGMVFQQAALWPHMTVAQHVRFGLGAMSTHAADARVSEVLALVGIGHLAAERPARLSGGEAARVAIARALAPAPACLLLDEPLAHLHHDLRHDITRTIRAAVDASGAAALFVTHTPADLDGVADGALHLEAGHLERS</sequence>
<dbReference type="SMART" id="SM00382">
    <property type="entry name" value="AAA"/>
    <property type="match status" value="1"/>
</dbReference>
<accession>A0ABQ1QEF7</accession>
<keyword evidence="2" id="KW-0547">Nucleotide-binding</keyword>
<dbReference type="PANTHER" id="PTHR42781:SF4">
    <property type="entry name" value="SPERMIDINE_PUTRESCINE IMPORT ATP-BINDING PROTEIN POTA"/>
    <property type="match status" value="1"/>
</dbReference>
<dbReference type="PANTHER" id="PTHR42781">
    <property type="entry name" value="SPERMIDINE/PUTRESCINE IMPORT ATP-BINDING PROTEIN POTA"/>
    <property type="match status" value="1"/>
</dbReference>
<dbReference type="SUPFAM" id="SSF52540">
    <property type="entry name" value="P-loop containing nucleoside triphosphate hydrolases"/>
    <property type="match status" value="1"/>
</dbReference>
<evidence type="ECO:0000256" key="1">
    <source>
        <dbReference type="ARBA" id="ARBA00022448"/>
    </source>
</evidence>
<dbReference type="InterPro" id="IPR003593">
    <property type="entry name" value="AAA+_ATPase"/>
</dbReference>